<organism evidence="1 2">
    <name type="scientific">Moorena producens 3L</name>
    <dbReference type="NCBI Taxonomy" id="489825"/>
    <lineage>
        <taxon>Bacteria</taxon>
        <taxon>Bacillati</taxon>
        <taxon>Cyanobacteriota</taxon>
        <taxon>Cyanophyceae</taxon>
        <taxon>Coleofasciculales</taxon>
        <taxon>Coleofasciculaceae</taxon>
        <taxon>Moorena</taxon>
    </lineage>
</organism>
<reference evidence="2" key="1">
    <citation type="journal article" date="2011" name="Proc. Natl. Acad. Sci. U.S.A.">
        <title>Genomic insights into the physiology and ecology of the marine filamentous cyanobacterium Lyngbya majuscula.</title>
        <authorList>
            <person name="Jones A.C."/>
            <person name="Monroe E.A."/>
            <person name="Podell S."/>
            <person name="Hess W.R."/>
            <person name="Klages S."/>
            <person name="Esquenazi E."/>
            <person name="Niessen S."/>
            <person name="Hoover H."/>
            <person name="Rothmann M."/>
            <person name="Lasken R.S."/>
            <person name="Yates J.R.III."/>
            <person name="Reinhardt R."/>
            <person name="Kube M."/>
            <person name="Burkart M.D."/>
            <person name="Allen E.E."/>
            <person name="Dorrestein P.C."/>
            <person name="Gerwick W.H."/>
            <person name="Gerwick L."/>
        </authorList>
    </citation>
    <scope>NUCLEOTIDE SEQUENCE [LARGE SCALE GENOMIC DNA]</scope>
    <source>
        <strain evidence="2">3L</strain>
    </source>
</reference>
<dbReference type="RefSeq" id="WP_009149808.1">
    <property type="nucleotide sequence ID" value="NZ_GL890953.1"/>
</dbReference>
<evidence type="ECO:0000313" key="2">
    <source>
        <dbReference type="Proteomes" id="UP000003959"/>
    </source>
</evidence>
<proteinExistence type="predicted"/>
<gene>
    <name evidence="1" type="ORF">LYNGBM3L_50100</name>
</gene>
<dbReference type="HOGENOM" id="CLU_2094089_0_0_3"/>
<dbReference type="EMBL" id="GL890953">
    <property type="protein sequence ID" value="EGJ30450.1"/>
    <property type="molecule type" value="Genomic_DNA"/>
</dbReference>
<evidence type="ECO:0000313" key="1">
    <source>
        <dbReference type="EMBL" id="EGJ30450.1"/>
    </source>
</evidence>
<keyword evidence="2" id="KW-1185">Reference proteome</keyword>
<dbReference type="Proteomes" id="UP000003959">
    <property type="component" value="Unassembled WGS sequence"/>
</dbReference>
<name>F4XY53_9CYAN</name>
<sequence>MKLISSIKNQTTSILAITALAVGFTPVLPGLANNLSDITGLNISDITGPNVSDITGTNVSGNTATLVDNAKQVEAAQQLVQQLDSCVASNCAEWPSLLEQGNQLIQELDASEVQAP</sequence>
<protein>
    <submittedName>
        <fullName evidence="1">Uncharacterized protein</fullName>
    </submittedName>
</protein>
<accession>F4XY53</accession>
<dbReference type="AlphaFoldDB" id="F4XY53"/>